<dbReference type="EMBL" id="JBHSGG010000002">
    <property type="protein sequence ID" value="MFC4726925.1"/>
    <property type="molecule type" value="Genomic_DNA"/>
</dbReference>
<reference evidence="3" key="1">
    <citation type="journal article" date="2019" name="Int. J. Syst. Evol. Microbiol.">
        <title>The Global Catalogue of Microorganisms (GCM) 10K type strain sequencing project: providing services to taxonomists for standard genome sequencing and annotation.</title>
        <authorList>
            <consortium name="The Broad Institute Genomics Platform"/>
            <consortium name="The Broad Institute Genome Sequencing Center for Infectious Disease"/>
            <person name="Wu L."/>
            <person name="Ma J."/>
        </authorList>
    </citation>
    <scope>NUCLEOTIDE SEQUENCE [LARGE SCALE GENOMIC DNA]</scope>
    <source>
        <strain evidence="3">CGMCC 1.13574</strain>
    </source>
</reference>
<evidence type="ECO:0008006" key="4">
    <source>
        <dbReference type="Google" id="ProtNLM"/>
    </source>
</evidence>
<feature type="chain" id="PRO_5045141822" description="DUF3108 domain-containing protein" evidence="1">
    <location>
        <begin position="27"/>
        <end position="231"/>
    </location>
</feature>
<organism evidence="2 3">
    <name type="scientific">Coralloluteibacterium thermophilum</name>
    <dbReference type="NCBI Taxonomy" id="2707049"/>
    <lineage>
        <taxon>Bacteria</taxon>
        <taxon>Pseudomonadati</taxon>
        <taxon>Pseudomonadota</taxon>
        <taxon>Gammaproteobacteria</taxon>
        <taxon>Lysobacterales</taxon>
        <taxon>Lysobacteraceae</taxon>
        <taxon>Coralloluteibacterium</taxon>
    </lineage>
</organism>
<dbReference type="RefSeq" id="WP_377002891.1">
    <property type="nucleotide sequence ID" value="NZ_JBHSGG010000002.1"/>
</dbReference>
<sequence length="231" mass="25231">MSGRMGWLRAALVLALGVGAAAPATATTAQFRGTLGRAPVTVQLQYENRVVRGLYFYDRYRTPIALKATVSRGHTLEIDETDVAGLPSARLRFQDWGLHPSRPPLTGTWTDYRTRRQLPLHLELVRHADYSGVSPPGAFATLQLASTDAFYFQVPGGEGAVVTAIEVMDKATGTLSQRLDLPTPHCNRGMHTVEVALEQGETVLRLPPGPRCPGTVFRWNPRAGGFERVSP</sequence>
<feature type="signal peptide" evidence="1">
    <location>
        <begin position="1"/>
        <end position="26"/>
    </location>
</feature>
<gene>
    <name evidence="2" type="ORF">ACFO3Q_01870</name>
</gene>
<protein>
    <recommendedName>
        <fullName evidence="4">DUF3108 domain-containing protein</fullName>
    </recommendedName>
</protein>
<evidence type="ECO:0000313" key="2">
    <source>
        <dbReference type="EMBL" id="MFC4726925.1"/>
    </source>
</evidence>
<evidence type="ECO:0000256" key="1">
    <source>
        <dbReference type="SAM" id="SignalP"/>
    </source>
</evidence>
<accession>A0ABV9NGG8</accession>
<keyword evidence="3" id="KW-1185">Reference proteome</keyword>
<proteinExistence type="predicted"/>
<dbReference type="Proteomes" id="UP001595892">
    <property type="component" value="Unassembled WGS sequence"/>
</dbReference>
<name>A0ABV9NGG8_9GAMM</name>
<keyword evidence="1" id="KW-0732">Signal</keyword>
<comment type="caution">
    <text evidence="2">The sequence shown here is derived from an EMBL/GenBank/DDBJ whole genome shotgun (WGS) entry which is preliminary data.</text>
</comment>
<evidence type="ECO:0000313" key="3">
    <source>
        <dbReference type="Proteomes" id="UP001595892"/>
    </source>
</evidence>